<reference evidence="2" key="2">
    <citation type="submission" date="2023-04" db="EMBL/GenBank/DDBJ databases">
        <authorList>
            <person name="Bu L."/>
            <person name="Lu L."/>
            <person name="Laidemitt M.R."/>
            <person name="Zhang S.M."/>
            <person name="Mutuku M."/>
            <person name="Mkoji G."/>
            <person name="Steinauer M."/>
            <person name="Loker E.S."/>
        </authorList>
    </citation>
    <scope>NUCLEOTIDE SEQUENCE</scope>
    <source>
        <strain evidence="2">KasaAsao</strain>
        <tissue evidence="2">Whole Snail</tissue>
    </source>
</reference>
<organism evidence="2 3">
    <name type="scientific">Biomphalaria pfeifferi</name>
    <name type="common">Bloodfluke planorb</name>
    <name type="synonym">Freshwater snail</name>
    <dbReference type="NCBI Taxonomy" id="112525"/>
    <lineage>
        <taxon>Eukaryota</taxon>
        <taxon>Metazoa</taxon>
        <taxon>Spiralia</taxon>
        <taxon>Lophotrochozoa</taxon>
        <taxon>Mollusca</taxon>
        <taxon>Gastropoda</taxon>
        <taxon>Heterobranchia</taxon>
        <taxon>Euthyneura</taxon>
        <taxon>Panpulmonata</taxon>
        <taxon>Hygrophila</taxon>
        <taxon>Lymnaeoidea</taxon>
        <taxon>Planorbidae</taxon>
        <taxon>Biomphalaria</taxon>
    </lineage>
</organism>
<comment type="caution">
    <text evidence="2">The sequence shown here is derived from an EMBL/GenBank/DDBJ whole genome shotgun (WGS) entry which is preliminary data.</text>
</comment>
<proteinExistence type="predicted"/>
<dbReference type="PANTHER" id="PTHR39962">
    <property type="entry name" value="BLL4848 PROTEIN"/>
    <property type="match status" value="1"/>
</dbReference>
<keyword evidence="3" id="KW-1185">Reference proteome</keyword>
<gene>
    <name evidence="2" type="ORF">Bpfe_031421</name>
</gene>
<feature type="domain" description="LpxI C-terminal" evidence="1">
    <location>
        <begin position="41"/>
        <end position="102"/>
    </location>
</feature>
<sequence>MLYNLPRRNTDSLIGGIADELAKDGIELIDSTYFMQDHLAQKGVLTKRKPSDIERGNIEYGLHIANEIARLDLGQTIVVRANACVAIEAMEGTDATIQTCRRNWQKEN</sequence>
<dbReference type="Pfam" id="PF06230">
    <property type="entry name" value="LpxI_C"/>
    <property type="match status" value="1"/>
</dbReference>
<name>A0AAD8ETZ9_BIOPF</name>
<evidence type="ECO:0000313" key="2">
    <source>
        <dbReference type="EMBL" id="KAK0039156.1"/>
    </source>
</evidence>
<dbReference type="PANTHER" id="PTHR39962:SF1">
    <property type="entry name" value="LPXI FAMILY PROTEIN"/>
    <property type="match status" value="1"/>
</dbReference>
<dbReference type="AlphaFoldDB" id="A0AAD8ETZ9"/>
<dbReference type="InterPro" id="IPR053174">
    <property type="entry name" value="LpxI"/>
</dbReference>
<protein>
    <submittedName>
        <fullName evidence="2">LpxI family protein</fullName>
    </submittedName>
</protein>
<accession>A0AAD8ETZ9</accession>
<dbReference type="EMBL" id="JASAOG010000481">
    <property type="protein sequence ID" value="KAK0039156.1"/>
    <property type="molecule type" value="Genomic_DNA"/>
</dbReference>
<dbReference type="InterPro" id="IPR010415">
    <property type="entry name" value="LpxI_C"/>
</dbReference>
<evidence type="ECO:0000313" key="3">
    <source>
        <dbReference type="Proteomes" id="UP001233172"/>
    </source>
</evidence>
<dbReference type="Gene3D" id="3.40.140.80">
    <property type="match status" value="1"/>
</dbReference>
<reference evidence="2" key="1">
    <citation type="journal article" date="2023" name="PLoS Negl. Trop. Dis.">
        <title>A genome sequence for Biomphalaria pfeifferi, the major vector snail for the human-infecting parasite Schistosoma mansoni.</title>
        <authorList>
            <person name="Bu L."/>
            <person name="Lu L."/>
            <person name="Laidemitt M.R."/>
            <person name="Zhang S.M."/>
            <person name="Mutuku M."/>
            <person name="Mkoji G."/>
            <person name="Steinauer M."/>
            <person name="Loker E.S."/>
        </authorList>
    </citation>
    <scope>NUCLEOTIDE SEQUENCE</scope>
    <source>
        <strain evidence="2">KasaAsao</strain>
    </source>
</reference>
<evidence type="ECO:0000259" key="1">
    <source>
        <dbReference type="Pfam" id="PF06230"/>
    </source>
</evidence>
<dbReference type="Proteomes" id="UP001233172">
    <property type="component" value="Unassembled WGS sequence"/>
</dbReference>
<dbReference type="InterPro" id="IPR043167">
    <property type="entry name" value="LpxI_C_sf"/>
</dbReference>